<organism evidence="1 2">
    <name type="scientific">Yersinia pseudotuberculosis serotype O:1b (strain IP 31758)</name>
    <dbReference type="NCBI Taxonomy" id="349747"/>
    <lineage>
        <taxon>Bacteria</taxon>
        <taxon>Pseudomonadati</taxon>
        <taxon>Pseudomonadota</taxon>
        <taxon>Gammaproteobacteria</taxon>
        <taxon>Enterobacterales</taxon>
        <taxon>Yersiniaceae</taxon>
        <taxon>Yersinia</taxon>
    </lineage>
</organism>
<dbReference type="EMBL" id="CP000720">
    <property type="protein sequence ID" value="ABS48098.1"/>
    <property type="molecule type" value="Genomic_DNA"/>
</dbReference>
<reference evidence="1 2" key="1">
    <citation type="journal article" date="2007" name="PLoS Genet.">
        <title>The complete genome sequence of Yersinia pseudotuberculosis IP31758, the causative agent of Far East scarlet-like fever.</title>
        <authorList>
            <person name="Eppinger M."/>
            <person name="Rosovitz M.J."/>
            <person name="Fricke W.F."/>
            <person name="Rasko D.A."/>
            <person name="Kokorina G."/>
            <person name="Fayolle C."/>
            <person name="Lindler L.E."/>
            <person name="Carniel E."/>
            <person name="Ravel J."/>
        </authorList>
    </citation>
    <scope>NUCLEOTIDE SEQUENCE [LARGE SCALE GENOMIC DNA]</scope>
    <source>
        <strain evidence="1 2">IP 31758</strain>
    </source>
</reference>
<dbReference type="HOGENOM" id="CLU_3319662_0_0_6"/>
<accession>A0A0U1QZ90</accession>
<proteinExistence type="predicted"/>
<gene>
    <name evidence="1" type="ordered locus">YpsIP31758_3741</name>
</gene>
<sequence length="39" mass="4372">MITNTAQSVAKLLTSLRETFPVRDDCFSALLIFTLEKTP</sequence>
<name>A0A0U1QZ90_YERP3</name>
<dbReference type="AlphaFoldDB" id="A0A0U1QZ90"/>
<evidence type="ECO:0000313" key="1">
    <source>
        <dbReference type="EMBL" id="ABS48098.1"/>
    </source>
</evidence>
<dbReference type="Proteomes" id="UP000002412">
    <property type="component" value="Chromosome"/>
</dbReference>
<evidence type="ECO:0000313" key="2">
    <source>
        <dbReference type="Proteomes" id="UP000002412"/>
    </source>
</evidence>
<protein>
    <submittedName>
        <fullName evidence="1">Uncharacterized protein</fullName>
    </submittedName>
</protein>
<dbReference type="KEGG" id="ypi:YpsIP31758_3741"/>